<keyword evidence="3" id="KW-1185">Reference proteome</keyword>
<feature type="compositionally biased region" description="Basic and acidic residues" evidence="1">
    <location>
        <begin position="979"/>
        <end position="994"/>
    </location>
</feature>
<feature type="compositionally biased region" description="Acidic residues" evidence="1">
    <location>
        <begin position="1139"/>
        <end position="1153"/>
    </location>
</feature>
<feature type="compositionally biased region" description="Low complexity" evidence="1">
    <location>
        <begin position="23"/>
        <end position="32"/>
    </location>
</feature>
<name>A0ABN9T468_9DINO</name>
<feature type="compositionally biased region" description="Low complexity" evidence="1">
    <location>
        <begin position="304"/>
        <end position="324"/>
    </location>
</feature>
<proteinExistence type="predicted"/>
<organism evidence="2 3">
    <name type="scientific">Prorocentrum cordatum</name>
    <dbReference type="NCBI Taxonomy" id="2364126"/>
    <lineage>
        <taxon>Eukaryota</taxon>
        <taxon>Sar</taxon>
        <taxon>Alveolata</taxon>
        <taxon>Dinophyceae</taxon>
        <taxon>Prorocentrales</taxon>
        <taxon>Prorocentraceae</taxon>
        <taxon>Prorocentrum</taxon>
    </lineage>
</organism>
<dbReference type="Proteomes" id="UP001189429">
    <property type="component" value="Unassembled WGS sequence"/>
</dbReference>
<gene>
    <name evidence="2" type="ORF">PCOR1329_LOCUS35400</name>
</gene>
<feature type="region of interest" description="Disordered" evidence="1">
    <location>
        <begin position="880"/>
        <end position="1182"/>
    </location>
</feature>
<feature type="compositionally biased region" description="Gly residues" evidence="1">
    <location>
        <begin position="925"/>
        <end position="935"/>
    </location>
</feature>
<comment type="caution">
    <text evidence="2">The sequence shown here is derived from an EMBL/GenBank/DDBJ whole genome shotgun (WGS) entry which is preliminary data.</text>
</comment>
<accession>A0ABN9T468</accession>
<dbReference type="EMBL" id="CAUYUJ010014326">
    <property type="protein sequence ID" value="CAK0839802.1"/>
    <property type="molecule type" value="Genomic_DNA"/>
</dbReference>
<feature type="compositionally biased region" description="Basic and acidic residues" evidence="1">
    <location>
        <begin position="936"/>
        <end position="954"/>
    </location>
</feature>
<evidence type="ECO:0000313" key="2">
    <source>
        <dbReference type="EMBL" id="CAK0839802.1"/>
    </source>
</evidence>
<feature type="compositionally biased region" description="Basic and acidic residues" evidence="1">
    <location>
        <begin position="1154"/>
        <end position="1170"/>
    </location>
</feature>
<feature type="region of interest" description="Disordered" evidence="1">
    <location>
        <begin position="79"/>
        <end position="101"/>
    </location>
</feature>
<protein>
    <submittedName>
        <fullName evidence="2">Uncharacterized protein</fullName>
    </submittedName>
</protein>
<feature type="non-terminal residue" evidence="2">
    <location>
        <position position="1182"/>
    </location>
</feature>
<reference evidence="2" key="1">
    <citation type="submission" date="2023-10" db="EMBL/GenBank/DDBJ databases">
        <authorList>
            <person name="Chen Y."/>
            <person name="Shah S."/>
            <person name="Dougan E. K."/>
            <person name="Thang M."/>
            <person name="Chan C."/>
        </authorList>
    </citation>
    <scope>NUCLEOTIDE SEQUENCE [LARGE SCALE GENOMIC DNA]</scope>
</reference>
<feature type="compositionally biased region" description="Basic and acidic residues" evidence="1">
    <location>
        <begin position="1120"/>
        <end position="1132"/>
    </location>
</feature>
<evidence type="ECO:0000256" key="1">
    <source>
        <dbReference type="SAM" id="MobiDB-lite"/>
    </source>
</evidence>
<feature type="compositionally biased region" description="Basic and acidic residues" evidence="1">
    <location>
        <begin position="1079"/>
        <end position="1113"/>
    </location>
</feature>
<feature type="region of interest" description="Disordered" evidence="1">
    <location>
        <begin position="271"/>
        <end position="356"/>
    </location>
</feature>
<feature type="compositionally biased region" description="Low complexity" evidence="1">
    <location>
        <begin position="1012"/>
        <end position="1063"/>
    </location>
</feature>
<sequence length="1182" mass="124230">CPFGADECAGLDLVGGGSGGAPGPESWGPAAEVAQPAAQTTAELLTQFFGNPDVCVVCGEPRYMRHRFCKTRKSVAESLRTDAERQDAEMSKALGKEASDARKEAMADPTMCVIKIRKAEEDSPLSCMGKKRLKFDHLEYSHTHRKQNVSEDFALLKRVDLIEYTIMMERKRRWTPARCLEEWEKFRLGAKTGRDMAGKEKGFELRLRPPKGDYVKAGAANVEGRAATNVAKKMKSATASELATLRGELGMGMQGFNSDFHGNIGGMSSAPSFSTPLGPNAMLGQMAPSAPQAAPAAPEPATPATPLLLSLGGSSPGAPSCSSPWSEAQSGSGPPGQPGGGGTGGGGPAPKPTPTLGAALRVSAANKLMREHAAEVTKLCDILGKAQDAMEVDNASMTDDKGHLDILSQRTDMLKQVLLVVLKEGPDQDPQGKVKRCHPKVTIHQKVNGKFKTTISSDHVQEVVVKSEPGQVSFAKHFQKEIVAEQGDIQSMLDRHAYVPIENPGDLKNVGMNSMLASDVSSMDTTAEVKQAANDWTAAKLAWKQLFKAVNKAIVDLQSNIKRRFQALEKEKTEAEKSQAILAARLRQEQGQRAAEQKARVRINADIFKLRFDGEMVTPMYRSDMEFTTALTTNGVDHMKPFAVVGAAAQSFAEGDAAEPMLQRFLIGKGGVPSFKDSSGEGRIFAPVSVASAAAAMKSLISTFVPEENHPSIDPSLVDMGKLTWPWLYGMRGDLVHSDTESHGLGSIRIVLGGEVSIACLIGSAATGASLGIEAESANLAPNVLRFSCMSQEDLDSLKGEVFFITAPTNSVIYLPPGCRAITTPTNKPCSVCGMMQIAMPAAIPPDGMAGVMAPWTSIFANSLKLKDRGNLDVLIKAWDPEGPHRSVPKASSLAKEEQREDGDEAASRRHDGMATPVLAPRGPGAVGQEGGAGQEGHKGGSYDKDGEGPKKSDDEDLEGPVEGPKMGDTEDGEETEMGDAKAAKDDNGPKEGDDTNGETEGADMKGGGGEAKAAAVGAGAAGQVADAAPAKEAAPAPGAEDEAASASAGGATVGATPTTAPAQKRARTVAEGSGKEGQVPDKSKEGGAGHCQEGRAGESYDKVGEGPKKGDDEIGEGPKMGDMEGDDKVKEGQAGQEEREEGDNEDGEETEMGDAKDGKPKEGDDKNGETEGTDMKGSGGE</sequence>
<feature type="region of interest" description="Disordered" evidence="1">
    <location>
        <begin position="16"/>
        <end position="35"/>
    </location>
</feature>
<feature type="compositionally biased region" description="Low complexity" evidence="1">
    <location>
        <begin position="287"/>
        <end position="296"/>
    </location>
</feature>
<evidence type="ECO:0000313" key="3">
    <source>
        <dbReference type="Proteomes" id="UP001189429"/>
    </source>
</evidence>
<feature type="non-terminal residue" evidence="2">
    <location>
        <position position="1"/>
    </location>
</feature>
<feature type="compositionally biased region" description="Gly residues" evidence="1">
    <location>
        <begin position="338"/>
        <end position="348"/>
    </location>
</feature>